<reference evidence="1 2" key="1">
    <citation type="journal article" date="2014" name="Genome Announc.">
        <title>Draft genome sequences of eight enterohepatic helicobacter species isolated from both laboratory and wild rodents.</title>
        <authorList>
            <person name="Sheh A."/>
            <person name="Shen Z."/>
            <person name="Fox J.G."/>
        </authorList>
    </citation>
    <scope>NUCLEOTIDE SEQUENCE [LARGE SCALE GENOMIC DNA]</scope>
    <source>
        <strain evidence="1 2">ATCC 49320</strain>
    </source>
</reference>
<dbReference type="EMBL" id="JRPJ02000006">
    <property type="protein sequence ID" value="TLE11383.1"/>
    <property type="molecule type" value="Genomic_DNA"/>
</dbReference>
<gene>
    <name evidence="1" type="ORF">LS79_002815</name>
</gene>
<protein>
    <submittedName>
        <fullName evidence="1">Uncharacterized protein</fullName>
    </submittedName>
</protein>
<sequence>MQTIQKMMIKKMGGGGYHSDDKTLKAITRMLNPFNSEFVMIGEYKPVEEYLEKIDSIEVRISNDCKKNICNTKAHNKETGKLVYETNCKDGKLHGKQYMSNMHNKDNHESIMLKDGKSEITLHYKDGKLHGKQRIEIPWYEAEFSVVNDKLHGEYKEQHYTYNAMGGYRMEFNMVNGVAIGDYSRSGGYNFAGGAFSEERQGQYDSSGNFSGVQVYRSNEFAMTTTHEITIISCENNECRVYATYTGQQSGEAFNRTNKVYEALGAKKRF</sequence>
<proteinExistence type="predicted"/>
<name>A0A4U8UBR2_9HELI</name>
<dbReference type="RefSeq" id="WP_138154548.1">
    <property type="nucleotide sequence ID" value="NZ_FZMS01000023.1"/>
</dbReference>
<dbReference type="Proteomes" id="UP000029857">
    <property type="component" value="Unassembled WGS sequence"/>
</dbReference>
<comment type="caution">
    <text evidence="1">The sequence shown here is derived from an EMBL/GenBank/DDBJ whole genome shotgun (WGS) entry which is preliminary data.</text>
</comment>
<dbReference type="AlphaFoldDB" id="A0A4U8UBR2"/>
<evidence type="ECO:0000313" key="1">
    <source>
        <dbReference type="EMBL" id="TLE11383.1"/>
    </source>
</evidence>
<organism evidence="1 2">
    <name type="scientific">Helicobacter bilis</name>
    <dbReference type="NCBI Taxonomy" id="37372"/>
    <lineage>
        <taxon>Bacteria</taxon>
        <taxon>Pseudomonadati</taxon>
        <taxon>Campylobacterota</taxon>
        <taxon>Epsilonproteobacteria</taxon>
        <taxon>Campylobacterales</taxon>
        <taxon>Helicobacteraceae</taxon>
        <taxon>Helicobacter</taxon>
    </lineage>
</organism>
<dbReference type="SUPFAM" id="SSF82185">
    <property type="entry name" value="Histone H3 K4-specific methyltransferase SET7/9 N-terminal domain"/>
    <property type="match status" value="1"/>
</dbReference>
<evidence type="ECO:0000313" key="2">
    <source>
        <dbReference type="Proteomes" id="UP000029857"/>
    </source>
</evidence>
<accession>A0A4U8UBR2</accession>